<name>A0AAE9I525_9BURK</name>
<evidence type="ECO:0000313" key="3">
    <source>
        <dbReference type="Proteomes" id="UP001056132"/>
    </source>
</evidence>
<accession>A0AAE9I525</accession>
<reference evidence="2" key="2">
    <citation type="submission" date="2022-05" db="EMBL/GenBank/DDBJ databases">
        <authorList>
            <person name="Kunte H.-J."/>
        </authorList>
    </citation>
    <scope>NUCLEOTIDE SEQUENCE</scope>
    <source>
        <strain evidence="2">G5</strain>
    </source>
</reference>
<reference evidence="2" key="1">
    <citation type="journal article" date="2022" name="Microbiol. Resour. Announc.">
        <title>Genome Sequence of Cupriavidus campinensis Strain G5, a Member of a Bacterial Consortium Capable of Polyethylene Degradation.</title>
        <authorList>
            <person name="Schneider B."/>
            <person name="Pfeiffer F."/>
            <person name="Dyall-Smith M."/>
            <person name="Kunte H.J."/>
        </authorList>
    </citation>
    <scope>NUCLEOTIDE SEQUENCE</scope>
    <source>
        <strain evidence="2">G5</strain>
    </source>
</reference>
<dbReference type="AlphaFoldDB" id="A0AAE9I525"/>
<protein>
    <submittedName>
        <fullName evidence="2">DUF3261 domain-containing protein</fullName>
    </submittedName>
</protein>
<evidence type="ECO:0000256" key="1">
    <source>
        <dbReference type="SAM" id="SignalP"/>
    </source>
</evidence>
<dbReference type="Pfam" id="PF11659">
    <property type="entry name" value="DUF3261"/>
    <property type="match status" value="1"/>
</dbReference>
<evidence type="ECO:0000313" key="2">
    <source>
        <dbReference type="EMBL" id="URF07909.1"/>
    </source>
</evidence>
<dbReference type="PROSITE" id="PS51257">
    <property type="entry name" value="PROKAR_LIPOPROTEIN"/>
    <property type="match status" value="1"/>
</dbReference>
<dbReference type="KEGG" id="ccam:M5D45_22375"/>
<dbReference type="Proteomes" id="UP001056132">
    <property type="component" value="Chromosome 2"/>
</dbReference>
<proteinExistence type="predicted"/>
<sequence>MRGLRLFCSITAGAALAVLAILAGCAAAPPAGPTPAVAEADRPAVPLLRLPPASLGRTLQLQQQITVRYPSPQGEQTRDILALLEADAGHTRLAALAGGQVLARLDWDGSDLRVTRAPWAPAELVPERILSDLQLSLWPVAAIRAALPPGWRLDATPAMRRLLAGDELVAEIRYPDAATTEFVQRRDGYRLTIRTLQGEGARP</sequence>
<feature type="signal peptide" evidence="1">
    <location>
        <begin position="1"/>
        <end position="23"/>
    </location>
</feature>
<feature type="chain" id="PRO_5042222177" evidence="1">
    <location>
        <begin position="24"/>
        <end position="203"/>
    </location>
</feature>
<dbReference type="RefSeq" id="WP_244844913.1">
    <property type="nucleotide sequence ID" value="NZ_CAJPVH010000038.1"/>
</dbReference>
<organism evidence="2 3">
    <name type="scientific">Cupriavidus campinensis</name>
    <dbReference type="NCBI Taxonomy" id="151783"/>
    <lineage>
        <taxon>Bacteria</taxon>
        <taxon>Pseudomonadati</taxon>
        <taxon>Pseudomonadota</taxon>
        <taxon>Betaproteobacteria</taxon>
        <taxon>Burkholderiales</taxon>
        <taxon>Burkholderiaceae</taxon>
        <taxon>Cupriavidus</taxon>
    </lineage>
</organism>
<dbReference type="EMBL" id="CP097331">
    <property type="protein sequence ID" value="URF07909.1"/>
    <property type="molecule type" value="Genomic_DNA"/>
</dbReference>
<dbReference type="InterPro" id="IPR021675">
    <property type="entry name" value="DUF3261"/>
</dbReference>
<gene>
    <name evidence="2" type="ORF">M5D45_22375</name>
</gene>
<keyword evidence="1" id="KW-0732">Signal</keyword>